<proteinExistence type="predicted"/>
<sequence>MKKEPEEEKNSKFPEKGYELISWARRGKDITFRDDQFHFPWLMDIVKSCQKRRCRFRLIDSGKLETFEVELLGKAGADIYTSDEARPSDSEIELINKACRKSGTIVADFHRGPLEEEKPEEDSGSMAFSGLERLGERGVYLHLTNKERERNFLHLGDLANACLRGGSWLVYYHHGPLEQSLGELAGAWIHISDDSLKESQEKDLLMEIIKAGSAKGANFMLHLGAEWRAYELQGVIKAGAVPLFKSALRDYRSPLKPLEKEAGRRKLDFRSYYLYPYFLP</sequence>
<gene>
    <name evidence="1" type="ORF">AMJ44_01795</name>
</gene>
<name>A0A0S7Y586_UNCSA</name>
<organism evidence="1 2">
    <name type="scientific">candidate division WOR-1 bacterium DG_54_3</name>
    <dbReference type="NCBI Taxonomy" id="1703775"/>
    <lineage>
        <taxon>Bacteria</taxon>
        <taxon>Bacillati</taxon>
        <taxon>Saganbacteria</taxon>
    </lineage>
</organism>
<evidence type="ECO:0000313" key="2">
    <source>
        <dbReference type="Proteomes" id="UP000051861"/>
    </source>
</evidence>
<protein>
    <submittedName>
        <fullName evidence="1">Uncharacterized protein</fullName>
    </submittedName>
</protein>
<accession>A0A0S7Y586</accession>
<evidence type="ECO:0000313" key="1">
    <source>
        <dbReference type="EMBL" id="KPJ69911.1"/>
    </source>
</evidence>
<dbReference type="Proteomes" id="UP000051861">
    <property type="component" value="Unassembled WGS sequence"/>
</dbReference>
<dbReference type="AlphaFoldDB" id="A0A0S7Y586"/>
<reference evidence="1 2" key="1">
    <citation type="journal article" date="2015" name="Microbiome">
        <title>Genomic resolution of linkages in carbon, nitrogen, and sulfur cycling among widespread estuary sediment bacteria.</title>
        <authorList>
            <person name="Baker B.J."/>
            <person name="Lazar C.S."/>
            <person name="Teske A.P."/>
            <person name="Dick G.J."/>
        </authorList>
    </citation>
    <scope>NUCLEOTIDE SEQUENCE [LARGE SCALE GENOMIC DNA]</scope>
    <source>
        <strain evidence="1">DG_54_3</strain>
    </source>
</reference>
<comment type="caution">
    <text evidence="1">The sequence shown here is derived from an EMBL/GenBank/DDBJ whole genome shotgun (WGS) entry which is preliminary data.</text>
</comment>
<dbReference type="EMBL" id="LIZX01000011">
    <property type="protein sequence ID" value="KPJ69911.1"/>
    <property type="molecule type" value="Genomic_DNA"/>
</dbReference>